<dbReference type="GO" id="GO:0005886">
    <property type="term" value="C:plasma membrane"/>
    <property type="evidence" value="ECO:0007669"/>
    <property type="project" value="UniProtKB-SubCell"/>
</dbReference>
<evidence type="ECO:0000256" key="1">
    <source>
        <dbReference type="ARBA" id="ARBA00004651"/>
    </source>
</evidence>
<dbReference type="OrthoDB" id="3223244at2"/>
<evidence type="ECO:0000259" key="8">
    <source>
        <dbReference type="Pfam" id="PF02687"/>
    </source>
</evidence>
<name>A0A4R2J921_9PSEU</name>
<accession>A0A4R2J921</accession>
<dbReference type="AlphaFoldDB" id="A0A4R2J921"/>
<dbReference type="InterPro" id="IPR003838">
    <property type="entry name" value="ABC3_permease_C"/>
</dbReference>
<comment type="subcellular location">
    <subcellularLocation>
        <location evidence="1">Cell membrane</location>
        <topology evidence="1">Multi-pass membrane protein</topology>
    </subcellularLocation>
</comment>
<dbReference type="Proteomes" id="UP000295680">
    <property type="component" value="Unassembled WGS sequence"/>
</dbReference>
<protein>
    <submittedName>
        <fullName evidence="9">Putative ABC transport system permease protein</fullName>
    </submittedName>
</protein>
<evidence type="ECO:0000256" key="5">
    <source>
        <dbReference type="ARBA" id="ARBA00023136"/>
    </source>
</evidence>
<dbReference type="Pfam" id="PF02687">
    <property type="entry name" value="FtsX"/>
    <property type="match status" value="2"/>
</dbReference>
<comment type="caution">
    <text evidence="9">The sequence shown here is derived from an EMBL/GenBank/DDBJ whole genome shotgun (WGS) entry which is preliminary data.</text>
</comment>
<dbReference type="GO" id="GO:0022857">
    <property type="term" value="F:transmembrane transporter activity"/>
    <property type="evidence" value="ECO:0007669"/>
    <property type="project" value="TreeGrafter"/>
</dbReference>
<feature type="domain" description="ABC3 transporter permease C-terminal" evidence="8">
    <location>
        <begin position="273"/>
        <end position="390"/>
    </location>
</feature>
<dbReference type="PANTHER" id="PTHR30572:SF4">
    <property type="entry name" value="ABC TRANSPORTER PERMEASE YTRF"/>
    <property type="match status" value="1"/>
</dbReference>
<evidence type="ECO:0000313" key="10">
    <source>
        <dbReference type="Proteomes" id="UP000295680"/>
    </source>
</evidence>
<organism evidence="9 10">
    <name type="scientific">Actinocrispum wychmicini</name>
    <dbReference type="NCBI Taxonomy" id="1213861"/>
    <lineage>
        <taxon>Bacteria</taxon>
        <taxon>Bacillati</taxon>
        <taxon>Actinomycetota</taxon>
        <taxon>Actinomycetes</taxon>
        <taxon>Pseudonocardiales</taxon>
        <taxon>Pseudonocardiaceae</taxon>
        <taxon>Actinocrispum</taxon>
    </lineage>
</organism>
<feature type="transmembrane region" description="Helical" evidence="7">
    <location>
        <begin position="496"/>
        <end position="515"/>
    </location>
</feature>
<keyword evidence="5 7" id="KW-0472">Membrane</keyword>
<feature type="transmembrane region" description="Helical" evidence="7">
    <location>
        <begin position="12"/>
        <end position="37"/>
    </location>
</feature>
<reference evidence="9 10" key="1">
    <citation type="submission" date="2019-03" db="EMBL/GenBank/DDBJ databases">
        <title>Genomic Encyclopedia of Type Strains, Phase IV (KMG-IV): sequencing the most valuable type-strain genomes for metagenomic binning, comparative biology and taxonomic classification.</title>
        <authorList>
            <person name="Goeker M."/>
        </authorList>
    </citation>
    <scope>NUCLEOTIDE SEQUENCE [LARGE SCALE GENOMIC DNA]</scope>
    <source>
        <strain evidence="9 10">DSM 45934</strain>
    </source>
</reference>
<keyword evidence="3 7" id="KW-0812">Transmembrane</keyword>
<dbReference type="PROSITE" id="PS51257">
    <property type="entry name" value="PROKAR_LIPOPROTEIN"/>
    <property type="match status" value="1"/>
</dbReference>
<feature type="transmembrane region" description="Helical" evidence="7">
    <location>
        <begin position="816"/>
        <end position="836"/>
    </location>
</feature>
<evidence type="ECO:0000256" key="2">
    <source>
        <dbReference type="ARBA" id="ARBA00022475"/>
    </source>
</evidence>
<evidence type="ECO:0000256" key="7">
    <source>
        <dbReference type="SAM" id="Phobius"/>
    </source>
</evidence>
<feature type="transmembrane region" description="Helical" evidence="7">
    <location>
        <begin position="772"/>
        <end position="804"/>
    </location>
</feature>
<feature type="transmembrane region" description="Helical" evidence="7">
    <location>
        <begin position="727"/>
        <end position="751"/>
    </location>
</feature>
<dbReference type="PANTHER" id="PTHR30572">
    <property type="entry name" value="MEMBRANE COMPONENT OF TRANSPORTER-RELATED"/>
    <property type="match status" value="1"/>
</dbReference>
<evidence type="ECO:0000256" key="4">
    <source>
        <dbReference type="ARBA" id="ARBA00022989"/>
    </source>
</evidence>
<feature type="transmembrane region" description="Helical" evidence="7">
    <location>
        <begin position="413"/>
        <end position="433"/>
    </location>
</feature>
<feature type="transmembrane region" description="Helical" evidence="7">
    <location>
        <begin position="267"/>
        <end position="292"/>
    </location>
</feature>
<evidence type="ECO:0000256" key="6">
    <source>
        <dbReference type="ARBA" id="ARBA00038076"/>
    </source>
</evidence>
<dbReference type="EMBL" id="SLWS01000007">
    <property type="protein sequence ID" value="TCO55811.1"/>
    <property type="molecule type" value="Genomic_DNA"/>
</dbReference>
<dbReference type="InterPro" id="IPR050250">
    <property type="entry name" value="Macrolide_Exporter_MacB"/>
</dbReference>
<feature type="transmembrane region" description="Helical" evidence="7">
    <location>
        <begin position="364"/>
        <end position="384"/>
    </location>
</feature>
<dbReference type="RefSeq" id="WP_132121910.1">
    <property type="nucleotide sequence ID" value="NZ_SLWS01000007.1"/>
</dbReference>
<evidence type="ECO:0000313" key="9">
    <source>
        <dbReference type="EMBL" id="TCO55811.1"/>
    </source>
</evidence>
<keyword evidence="10" id="KW-1185">Reference proteome</keyword>
<feature type="domain" description="ABC3 transporter permease C-terminal" evidence="8">
    <location>
        <begin position="731"/>
        <end position="844"/>
    </location>
</feature>
<keyword evidence="4 7" id="KW-1133">Transmembrane helix</keyword>
<feature type="transmembrane region" description="Helical" evidence="7">
    <location>
        <begin position="445"/>
        <end position="469"/>
    </location>
</feature>
<sequence length="854" mass="88282">MWRLALRTLRFRVGGFVATFVAVFLGAGIIVACGGLMETGIRTAVPPQRLAAAAVVVTGQQSYQVPNKDPLDKKDIKSVPLAERDRVDTSLVDAVRRVPGVSAAFGDVSFPATVLSGDRPVDVGSQGHDWASAPLTPYTLRDGNAPARPGEVVLDAGLAHRVAVAVGGRVGIVAGGDTHEYRVSGIAVTSAGVDGGAVFFGTADVEALAGHPGKLDAIGVLAGPGTTPGTLRDRITAMLGDRPVVALTGDDRGVAEFPVAVGGSEQLIVLAAVFAGMAIFVAMFVVASALGLSVQHRQRELALLRAVGATPRQLRRMVLVEAVAVALLGAALGCVLGVFLGPYLYDRIASAGVIPPVVVFHQGFIAYLAGPGAAVLSAVVAAWITGGRAAATRPTEALAEAAVRRRWVSRPRVLLAVLFLLMGVGLFFVTMLVMRGQMASATAGPASMCWAIALALLAPGLTKVVIAVLRRPLRAIHGLAGELATINAATRAVRTAGAVTPIMLAVAIAVANLYTQTTQSEAAQRNYADSLRADIVLSAPLGGFASGTRDAVRQVPGVAGASDYVTSMGWIDSPYDSSHRESPWPLVGITADDARNTITAEPARGSLADLRGATVALPVEQAQDIGRTVGDTVTLRLGDRGTVDVRVVALLPARAGYETLLLPAELLAAHTTSGLPPQILVHAAPGADRDALKAAIAQRLRDHTGVQIADGSAFTTKFAEGTNTQALVNYLLVALVIGYTLIAVANTLVTATARRRQEFGLQRLIGSTRGQILRMLGVEAGLIAVTGIVLGTIASAVTLVPFSIVVNRTPFPSGPLWMYGIVVVGAVALAMAATLIPASRSMRSRPVEAAKAPE</sequence>
<feature type="transmembrane region" description="Helical" evidence="7">
    <location>
        <begin position="318"/>
        <end position="344"/>
    </location>
</feature>
<keyword evidence="2" id="KW-1003">Cell membrane</keyword>
<evidence type="ECO:0000256" key="3">
    <source>
        <dbReference type="ARBA" id="ARBA00022692"/>
    </source>
</evidence>
<comment type="similarity">
    <text evidence="6">Belongs to the ABC-4 integral membrane protein family.</text>
</comment>
<gene>
    <name evidence="9" type="ORF">EV192_107234</name>
</gene>
<proteinExistence type="inferred from homology"/>